<dbReference type="EMBL" id="CP108195">
    <property type="protein sequence ID" value="WTS11528.1"/>
    <property type="molecule type" value="Genomic_DNA"/>
</dbReference>
<evidence type="ECO:0000313" key="1">
    <source>
        <dbReference type="EMBL" id="WTS11528.1"/>
    </source>
</evidence>
<protein>
    <submittedName>
        <fullName evidence="1">Uncharacterized protein</fullName>
    </submittedName>
</protein>
<dbReference type="AlphaFoldDB" id="A0AAU1U2A3"/>
<sequence>MTTNAGVHNREQQFRLVKDISALIAKAAGDASLAERTWVSLTVSVRCGWGIGAHAYTNQEIVRTARKLLGRD</sequence>
<gene>
    <name evidence="1" type="ORF">OHU69_10980</name>
</gene>
<reference evidence="1" key="1">
    <citation type="submission" date="2022-10" db="EMBL/GenBank/DDBJ databases">
        <title>The complete genomes of actinobacterial strains from the NBC collection.</title>
        <authorList>
            <person name="Joergensen T.S."/>
            <person name="Alvarez Arevalo M."/>
            <person name="Sterndorff E.B."/>
            <person name="Faurdal D."/>
            <person name="Vuksanovic O."/>
            <person name="Mourched A.-S."/>
            <person name="Charusanti P."/>
            <person name="Shaw S."/>
            <person name="Blin K."/>
            <person name="Weber T."/>
        </authorList>
    </citation>
    <scope>NUCLEOTIDE SEQUENCE</scope>
    <source>
        <strain evidence="1">NBC_00119</strain>
    </source>
</reference>
<organism evidence="1">
    <name type="scientific">Streptomyces sp. NBC_00119</name>
    <dbReference type="NCBI Taxonomy" id="2975659"/>
    <lineage>
        <taxon>Bacteria</taxon>
        <taxon>Bacillati</taxon>
        <taxon>Actinomycetota</taxon>
        <taxon>Actinomycetes</taxon>
        <taxon>Kitasatosporales</taxon>
        <taxon>Streptomycetaceae</taxon>
        <taxon>Streptomyces</taxon>
    </lineage>
</organism>
<proteinExistence type="predicted"/>
<accession>A0AAU1U2A3</accession>
<name>A0AAU1U2A3_9ACTN</name>